<keyword evidence="3" id="KW-0812">Transmembrane</keyword>
<dbReference type="InterPro" id="IPR050922">
    <property type="entry name" value="LytR/CpsA/Psr_CW_biosynth"/>
</dbReference>
<keyword evidence="3" id="KW-1133">Transmembrane helix</keyword>
<evidence type="ECO:0000256" key="3">
    <source>
        <dbReference type="SAM" id="Phobius"/>
    </source>
</evidence>
<dbReference type="Proteomes" id="UP000264006">
    <property type="component" value="Chromosome"/>
</dbReference>
<reference evidence="6 7" key="1">
    <citation type="submission" date="2018-09" db="EMBL/GenBank/DDBJ databases">
        <title>Complete genome sequence of Euzebya sp. DY32-46 isolated from seawater of Pacific Ocean.</title>
        <authorList>
            <person name="Xu L."/>
            <person name="Wu Y.-H."/>
            <person name="Xu X.-W."/>
        </authorList>
    </citation>
    <scope>NUCLEOTIDE SEQUENCE [LARGE SCALE GENOMIC DNA]</scope>
    <source>
        <strain evidence="6 7">DY32-46</strain>
    </source>
</reference>
<feature type="domain" description="LytR/CpsA/Psr regulator C-terminal" evidence="5">
    <location>
        <begin position="356"/>
        <end position="445"/>
    </location>
</feature>
<feature type="region of interest" description="Disordered" evidence="2">
    <location>
        <begin position="1"/>
        <end position="46"/>
    </location>
</feature>
<dbReference type="Pfam" id="PF13399">
    <property type="entry name" value="LytR_C"/>
    <property type="match status" value="1"/>
</dbReference>
<protein>
    <submittedName>
        <fullName evidence="6">Cell envelope-related transcriptional attenuator</fullName>
    </submittedName>
</protein>
<gene>
    <name evidence="6" type="ORF">DVS28_a1591</name>
</gene>
<dbReference type="AlphaFoldDB" id="A0A346XVN7"/>
<evidence type="ECO:0000313" key="7">
    <source>
        <dbReference type="Proteomes" id="UP000264006"/>
    </source>
</evidence>
<dbReference type="PANTHER" id="PTHR33392">
    <property type="entry name" value="POLYISOPRENYL-TEICHOIC ACID--PEPTIDOGLYCAN TEICHOIC ACID TRANSFERASE TAGU"/>
    <property type="match status" value="1"/>
</dbReference>
<dbReference type="KEGG" id="euz:DVS28_a1591"/>
<accession>A0A346XVN7</accession>
<dbReference type="InterPro" id="IPR004474">
    <property type="entry name" value="LytR_CpsA_psr"/>
</dbReference>
<dbReference type="Gene3D" id="3.40.630.190">
    <property type="entry name" value="LCP protein"/>
    <property type="match status" value="1"/>
</dbReference>
<evidence type="ECO:0000313" key="6">
    <source>
        <dbReference type="EMBL" id="AXV06284.1"/>
    </source>
</evidence>
<name>A0A346XVN7_9ACTN</name>
<dbReference type="Pfam" id="PF03816">
    <property type="entry name" value="LytR_cpsA_psr"/>
    <property type="match status" value="1"/>
</dbReference>
<dbReference type="Gene3D" id="3.30.70.2390">
    <property type="match status" value="1"/>
</dbReference>
<feature type="domain" description="Cell envelope-related transcriptional attenuator" evidence="4">
    <location>
        <begin position="130"/>
        <end position="262"/>
    </location>
</feature>
<proteinExistence type="inferred from homology"/>
<keyword evidence="7" id="KW-1185">Reference proteome</keyword>
<dbReference type="InterPro" id="IPR027381">
    <property type="entry name" value="LytR/CpsA/Psr_C"/>
</dbReference>
<dbReference type="EMBL" id="CP031165">
    <property type="protein sequence ID" value="AXV06284.1"/>
    <property type="molecule type" value="Genomic_DNA"/>
</dbReference>
<evidence type="ECO:0000256" key="2">
    <source>
        <dbReference type="SAM" id="MobiDB-lite"/>
    </source>
</evidence>
<feature type="transmembrane region" description="Helical" evidence="3">
    <location>
        <begin position="54"/>
        <end position="75"/>
    </location>
</feature>
<comment type="similarity">
    <text evidence="1">Belongs to the LytR/CpsA/Psr (LCP) family.</text>
</comment>
<organism evidence="6 7">
    <name type="scientific">Euzebya pacifica</name>
    <dbReference type="NCBI Taxonomy" id="1608957"/>
    <lineage>
        <taxon>Bacteria</taxon>
        <taxon>Bacillati</taxon>
        <taxon>Actinomycetota</taxon>
        <taxon>Nitriliruptoria</taxon>
        <taxon>Euzebyales</taxon>
    </lineage>
</organism>
<sequence length="456" mass="47584">METLDPPVTDTDTEQPIDDPAPRQRRAGGRRSRRQAGRRRAQKAARRAKRLQRLASVIAAVGVGVALVVIGSVLLDREPTETPTTAEEGPTAVAAVTDGSAALLVRTSPWTPSGDSTGTRAVGISLLANDAEAGASVIFLPSDLLVEIPGVGLDRLGLAQQYGGTDLTVATVENALGIELAGGLAIDDRRLGRMLDRMGGATVDVDQQLVERSDDGTGVLAFEVGEQHLPGPRLSQLWSFQQRGETELDTYSRQQTVLEAVLPLLADDGIRDEVLADDVGGIDTDLDPSAVSNLLDGLGNAMADGQLTFHLLPVTPLGTADEQLATSYQMRSGDVDDLILQQLPGAIPEGGGAEAVPIQVLNGVGVPGVGQRVDAALEGLGFRIVLSDNAPDFDHAVTQIVIYEETAAMVAAAEQVRAAMGVGTILVSRQPQSVVDLTIVVGADFTGGDDRVPSGL</sequence>
<dbReference type="OrthoDB" id="9782542at2"/>
<evidence type="ECO:0000259" key="4">
    <source>
        <dbReference type="Pfam" id="PF03816"/>
    </source>
</evidence>
<dbReference type="PANTHER" id="PTHR33392:SF6">
    <property type="entry name" value="POLYISOPRENYL-TEICHOIC ACID--PEPTIDOGLYCAN TEICHOIC ACID TRANSFERASE TAGU"/>
    <property type="match status" value="1"/>
</dbReference>
<keyword evidence="3" id="KW-0472">Membrane</keyword>
<feature type="compositionally biased region" description="Basic residues" evidence="2">
    <location>
        <begin position="23"/>
        <end position="46"/>
    </location>
</feature>
<evidence type="ECO:0000259" key="5">
    <source>
        <dbReference type="Pfam" id="PF13399"/>
    </source>
</evidence>
<evidence type="ECO:0000256" key="1">
    <source>
        <dbReference type="ARBA" id="ARBA00006068"/>
    </source>
</evidence>